<reference evidence="2 3" key="1">
    <citation type="submission" date="2023-03" db="EMBL/GenBank/DDBJ databases">
        <title>High recombination rates correlate with genetic variation in Cardiocondyla obscurior ants.</title>
        <authorList>
            <person name="Errbii M."/>
        </authorList>
    </citation>
    <scope>NUCLEOTIDE SEQUENCE [LARGE SCALE GENOMIC DNA]</scope>
    <source>
        <strain evidence="2">Alpha-2009</strain>
        <tissue evidence="2">Whole body</tissue>
    </source>
</reference>
<evidence type="ECO:0000313" key="2">
    <source>
        <dbReference type="EMBL" id="KAL0104281.1"/>
    </source>
</evidence>
<evidence type="ECO:0000256" key="1">
    <source>
        <dbReference type="SAM" id="MobiDB-lite"/>
    </source>
</evidence>
<dbReference type="AlphaFoldDB" id="A0AAW2EPW9"/>
<dbReference type="Proteomes" id="UP001430953">
    <property type="component" value="Unassembled WGS sequence"/>
</dbReference>
<comment type="caution">
    <text evidence="2">The sequence shown here is derived from an EMBL/GenBank/DDBJ whole genome shotgun (WGS) entry which is preliminary data.</text>
</comment>
<protein>
    <submittedName>
        <fullName evidence="2">Uncharacterized protein</fullName>
    </submittedName>
</protein>
<sequence>MDNGGDLGRTLRFTESPERNETQVTNTRTRHRASTEQPRRSTQLYPPSSTNASSPPINNYTNRSRDDSTRNLRGGAGPGRASCASGATFSHRQKSSTPLTLMQNAWLYQAL</sequence>
<accession>A0AAW2EPW9</accession>
<organism evidence="2 3">
    <name type="scientific">Cardiocondyla obscurior</name>
    <dbReference type="NCBI Taxonomy" id="286306"/>
    <lineage>
        <taxon>Eukaryota</taxon>
        <taxon>Metazoa</taxon>
        <taxon>Ecdysozoa</taxon>
        <taxon>Arthropoda</taxon>
        <taxon>Hexapoda</taxon>
        <taxon>Insecta</taxon>
        <taxon>Pterygota</taxon>
        <taxon>Neoptera</taxon>
        <taxon>Endopterygota</taxon>
        <taxon>Hymenoptera</taxon>
        <taxon>Apocrita</taxon>
        <taxon>Aculeata</taxon>
        <taxon>Formicoidea</taxon>
        <taxon>Formicidae</taxon>
        <taxon>Myrmicinae</taxon>
        <taxon>Cardiocondyla</taxon>
    </lineage>
</organism>
<keyword evidence="3" id="KW-1185">Reference proteome</keyword>
<feature type="compositionally biased region" description="Polar residues" evidence="1">
    <location>
        <begin position="85"/>
        <end position="96"/>
    </location>
</feature>
<gene>
    <name evidence="2" type="ORF">PUN28_017184</name>
</gene>
<feature type="compositionally biased region" description="Polar residues" evidence="1">
    <location>
        <begin position="40"/>
        <end position="62"/>
    </location>
</feature>
<evidence type="ECO:0000313" key="3">
    <source>
        <dbReference type="Proteomes" id="UP001430953"/>
    </source>
</evidence>
<proteinExistence type="predicted"/>
<dbReference type="EMBL" id="JADYXP020000020">
    <property type="protein sequence ID" value="KAL0104281.1"/>
    <property type="molecule type" value="Genomic_DNA"/>
</dbReference>
<name>A0AAW2EPW9_9HYME</name>
<feature type="region of interest" description="Disordered" evidence="1">
    <location>
        <begin position="1"/>
        <end position="96"/>
    </location>
</feature>